<dbReference type="Pfam" id="PF06985">
    <property type="entry name" value="HET"/>
    <property type="match status" value="1"/>
</dbReference>
<dbReference type="PANTHER" id="PTHR10622:SF11">
    <property type="entry name" value="HET-DOMAIN-CONTAINING PROTEIN"/>
    <property type="match status" value="1"/>
</dbReference>
<dbReference type="InterPro" id="IPR010730">
    <property type="entry name" value="HET"/>
</dbReference>
<keyword evidence="3" id="KW-1185">Reference proteome</keyword>
<protein>
    <submittedName>
        <fullName evidence="2">HET-domain-containing protein</fullName>
    </submittedName>
</protein>
<dbReference type="EMBL" id="ML996228">
    <property type="protein sequence ID" value="KAF2730001.1"/>
    <property type="molecule type" value="Genomic_DNA"/>
</dbReference>
<accession>A0A9P4QSA7</accession>
<dbReference type="InterPro" id="IPR027417">
    <property type="entry name" value="P-loop_NTPase"/>
</dbReference>
<sequence length="616" mass="68734">MRLLRASDSGELSLIEQTGGDTPPYAILSHTWGAGGDEVTFRDIVEGGGKSKPGHRKLSFCAKQAASDGLQLFWVDTCCIDKASSAELQEAINSMYQWYQKADRCYVYLSDVSTSGSAISDSSTEQAWKQAFQDIRWFTRGWTLQELLAPMSVESFSAEGERLGSKASLLRDIHAATGISPQALQGTPLRHFSIETRLSWADRRNTKRKEDKAYALLGIFEVHLPLIYGEGEKNAFRRLREEIQRSSRYVVEEQVSTQTYHAQPHIVSGVELVFEAPWVVTFPRPPSFVGRETELARLRAHISSATSQRLAIYGLGGCGKTALALETAYRVKEYQPACAVFWVPAVSRESFEQSYRDIGTALNIPGIAEANADVKRLVRARLSHESSGSWLMVVDNADDISILLDLLETGAAVDLAGGTALQLGELDKREAEELLRARLLPHNHVLLEDEEVVHEFLDMLAFLALAIVQAAAFINKNNSTLDDYFSMYKDSEEDAIKLLSKDFEDQGRYRDTNNPVATTWYISFQQMQKEDQLAADYLSFMACTSSEGIPASLLPPGSSKIATMGAIGTLTSYAFIAERQQQRGKEGKKRERMYNIHRLVCLASQNWLSDHQQWKA</sequence>
<dbReference type="SUPFAM" id="SSF52540">
    <property type="entry name" value="P-loop containing nucleoside triphosphate hydrolases"/>
    <property type="match status" value="1"/>
</dbReference>
<dbReference type="Gene3D" id="3.40.50.300">
    <property type="entry name" value="P-loop containing nucleotide triphosphate hydrolases"/>
    <property type="match status" value="1"/>
</dbReference>
<evidence type="ECO:0000259" key="1">
    <source>
        <dbReference type="Pfam" id="PF06985"/>
    </source>
</evidence>
<evidence type="ECO:0000313" key="2">
    <source>
        <dbReference type="EMBL" id="KAF2730001.1"/>
    </source>
</evidence>
<evidence type="ECO:0000313" key="3">
    <source>
        <dbReference type="Proteomes" id="UP000799444"/>
    </source>
</evidence>
<comment type="caution">
    <text evidence="2">The sequence shown here is derived from an EMBL/GenBank/DDBJ whole genome shotgun (WGS) entry which is preliminary data.</text>
</comment>
<dbReference type="AlphaFoldDB" id="A0A9P4QSA7"/>
<feature type="domain" description="Heterokaryon incompatibility" evidence="1">
    <location>
        <begin position="25"/>
        <end position="116"/>
    </location>
</feature>
<reference evidence="2" key="1">
    <citation type="journal article" date="2020" name="Stud. Mycol.">
        <title>101 Dothideomycetes genomes: a test case for predicting lifestyles and emergence of pathogens.</title>
        <authorList>
            <person name="Haridas S."/>
            <person name="Albert R."/>
            <person name="Binder M."/>
            <person name="Bloem J."/>
            <person name="Labutti K."/>
            <person name="Salamov A."/>
            <person name="Andreopoulos B."/>
            <person name="Baker S."/>
            <person name="Barry K."/>
            <person name="Bills G."/>
            <person name="Bluhm B."/>
            <person name="Cannon C."/>
            <person name="Castanera R."/>
            <person name="Culley D."/>
            <person name="Daum C."/>
            <person name="Ezra D."/>
            <person name="Gonzalez J."/>
            <person name="Henrissat B."/>
            <person name="Kuo A."/>
            <person name="Liang C."/>
            <person name="Lipzen A."/>
            <person name="Lutzoni F."/>
            <person name="Magnuson J."/>
            <person name="Mondo S."/>
            <person name="Nolan M."/>
            <person name="Ohm R."/>
            <person name="Pangilinan J."/>
            <person name="Park H.-J."/>
            <person name="Ramirez L."/>
            <person name="Alfaro M."/>
            <person name="Sun H."/>
            <person name="Tritt A."/>
            <person name="Yoshinaga Y."/>
            <person name="Zwiers L.-H."/>
            <person name="Turgeon B."/>
            <person name="Goodwin S."/>
            <person name="Spatafora J."/>
            <person name="Crous P."/>
            <person name="Grigoriev I."/>
        </authorList>
    </citation>
    <scope>NUCLEOTIDE SEQUENCE</scope>
    <source>
        <strain evidence="2">CBS 125425</strain>
    </source>
</reference>
<organism evidence="2 3">
    <name type="scientific">Polyplosphaeria fusca</name>
    <dbReference type="NCBI Taxonomy" id="682080"/>
    <lineage>
        <taxon>Eukaryota</taxon>
        <taxon>Fungi</taxon>
        <taxon>Dikarya</taxon>
        <taxon>Ascomycota</taxon>
        <taxon>Pezizomycotina</taxon>
        <taxon>Dothideomycetes</taxon>
        <taxon>Pleosporomycetidae</taxon>
        <taxon>Pleosporales</taxon>
        <taxon>Tetraplosphaeriaceae</taxon>
        <taxon>Polyplosphaeria</taxon>
    </lineage>
</organism>
<gene>
    <name evidence="2" type="ORF">EJ04DRAFT_568098</name>
</gene>
<dbReference type="PANTHER" id="PTHR10622">
    <property type="entry name" value="HET DOMAIN-CONTAINING PROTEIN"/>
    <property type="match status" value="1"/>
</dbReference>
<name>A0A9P4QSA7_9PLEO</name>
<dbReference type="Proteomes" id="UP000799444">
    <property type="component" value="Unassembled WGS sequence"/>
</dbReference>
<proteinExistence type="predicted"/>
<dbReference type="OrthoDB" id="1658288at2759"/>